<dbReference type="AlphaFoldDB" id="A0A835I6Z5"/>
<dbReference type="PANTHER" id="PTHR14155">
    <property type="entry name" value="RING FINGER DOMAIN-CONTAINING"/>
    <property type="match status" value="1"/>
</dbReference>
<gene>
    <name evidence="18" type="ORF">IFM89_025053</name>
</gene>
<dbReference type="Proteomes" id="UP000631114">
    <property type="component" value="Unassembled WGS sequence"/>
</dbReference>
<dbReference type="SUPFAM" id="SSF57850">
    <property type="entry name" value="RING/U-box"/>
    <property type="match status" value="1"/>
</dbReference>
<comment type="caution">
    <text evidence="18">The sequence shown here is derived from an EMBL/GenBank/DDBJ whole genome shotgun (WGS) entry which is preliminary data.</text>
</comment>
<dbReference type="EC" id="2.3.2.27" evidence="4"/>
<sequence>MSINKSNKQFRFINYQILQLLSILKYATAQNNNSPPSPSNPYGLPANFNPSMAIIIIVLISAFFFMGFFSIYIRQCAGERQTGGTVRTATGNAGRSRRAARGLEPSVIEKFPTFMYSVVKGLKIGKGALECAVCLNEFEDDETLRLLPKCDHVFHPECIDAWLASHTTCPVCRANLTPDSNHPEADGNEVTEAQNQDSESDSDIENQSHHSITILDNQTRENSSAPEVINPLQIPFQNRPGRSGSRRPQISGKFPRSHSTGHSLIQPGENMERFTLRLPEDIRKKIVNGKLNRTTSLVSFPARYGTGGSSRRGYRGGSIGEGSSRGKYNRFWRLDSKAKSDRWVFSMAPPFISRGGSVRRDDGEGSVKEGNGKSFLTSVKSVKSPFDCLAVKVDGEMSSSSRPPV</sequence>
<comment type="catalytic activity">
    <reaction evidence="1">
        <text>S-ubiquitinyl-[E2 ubiquitin-conjugating enzyme]-L-cysteine + [acceptor protein]-L-lysine = [E2 ubiquitin-conjugating enzyme]-L-cysteine + N(6)-ubiquitinyl-[acceptor protein]-L-lysine.</text>
        <dbReference type="EC" id="2.3.2.27"/>
    </reaction>
</comment>
<protein>
    <recommendedName>
        <fullName evidence="4">RING-type E3 ubiquitin transferase</fullName>
        <ecNumber evidence="4">2.3.2.27</ecNumber>
    </recommendedName>
</protein>
<evidence type="ECO:0000256" key="15">
    <source>
        <dbReference type="SAM" id="MobiDB-lite"/>
    </source>
</evidence>
<dbReference type="FunFam" id="3.30.40.10:FF:000187">
    <property type="entry name" value="E3 ubiquitin-protein ligase ATL6"/>
    <property type="match status" value="1"/>
</dbReference>
<dbReference type="OrthoDB" id="8062037at2759"/>
<name>A0A835I6Z5_9MAGN</name>
<dbReference type="Pfam" id="PF13639">
    <property type="entry name" value="zf-RING_2"/>
    <property type="match status" value="1"/>
</dbReference>
<keyword evidence="6 16" id="KW-0812">Transmembrane</keyword>
<proteinExistence type="inferred from homology"/>
<keyword evidence="5" id="KW-0808">Transferase</keyword>
<accession>A0A835I6Z5</accession>
<evidence type="ECO:0000256" key="16">
    <source>
        <dbReference type="SAM" id="Phobius"/>
    </source>
</evidence>
<evidence type="ECO:0000256" key="5">
    <source>
        <dbReference type="ARBA" id="ARBA00022679"/>
    </source>
</evidence>
<evidence type="ECO:0000313" key="19">
    <source>
        <dbReference type="Proteomes" id="UP000631114"/>
    </source>
</evidence>
<dbReference type="CDD" id="cd16461">
    <property type="entry name" value="RING-H2_EL5-like"/>
    <property type="match status" value="1"/>
</dbReference>
<dbReference type="InterPro" id="IPR001841">
    <property type="entry name" value="Znf_RING"/>
</dbReference>
<evidence type="ECO:0000256" key="13">
    <source>
        <dbReference type="ARBA" id="ARBA00024209"/>
    </source>
</evidence>
<feature type="domain" description="RING-type" evidence="17">
    <location>
        <begin position="131"/>
        <end position="173"/>
    </location>
</feature>
<evidence type="ECO:0000256" key="8">
    <source>
        <dbReference type="ARBA" id="ARBA00022771"/>
    </source>
</evidence>
<feature type="region of interest" description="Disordered" evidence="15">
    <location>
        <begin position="180"/>
        <end position="265"/>
    </location>
</feature>
<dbReference type="PANTHER" id="PTHR14155:SF263">
    <property type="entry name" value="E3 UBIQUITIN-PROTEIN LIGASE ATL6"/>
    <property type="match status" value="1"/>
</dbReference>
<keyword evidence="7" id="KW-0479">Metal-binding</keyword>
<dbReference type="Gene3D" id="3.30.40.10">
    <property type="entry name" value="Zinc/RING finger domain, C3HC4 (zinc finger)"/>
    <property type="match status" value="1"/>
</dbReference>
<evidence type="ECO:0000256" key="11">
    <source>
        <dbReference type="ARBA" id="ARBA00022989"/>
    </source>
</evidence>
<keyword evidence="8 14" id="KW-0863">Zinc-finger</keyword>
<dbReference type="InterPro" id="IPR013083">
    <property type="entry name" value="Znf_RING/FYVE/PHD"/>
</dbReference>
<keyword evidence="19" id="KW-1185">Reference proteome</keyword>
<dbReference type="EMBL" id="JADFTS010000004">
    <property type="protein sequence ID" value="KAF9610812.1"/>
    <property type="molecule type" value="Genomic_DNA"/>
</dbReference>
<organism evidence="18 19">
    <name type="scientific">Coptis chinensis</name>
    <dbReference type="NCBI Taxonomy" id="261450"/>
    <lineage>
        <taxon>Eukaryota</taxon>
        <taxon>Viridiplantae</taxon>
        <taxon>Streptophyta</taxon>
        <taxon>Embryophyta</taxon>
        <taxon>Tracheophyta</taxon>
        <taxon>Spermatophyta</taxon>
        <taxon>Magnoliopsida</taxon>
        <taxon>Ranunculales</taxon>
        <taxon>Ranunculaceae</taxon>
        <taxon>Coptidoideae</taxon>
        <taxon>Coptis</taxon>
    </lineage>
</organism>
<evidence type="ECO:0000256" key="1">
    <source>
        <dbReference type="ARBA" id="ARBA00000900"/>
    </source>
</evidence>
<evidence type="ECO:0000256" key="12">
    <source>
        <dbReference type="ARBA" id="ARBA00023136"/>
    </source>
</evidence>
<evidence type="ECO:0000256" key="14">
    <source>
        <dbReference type="PROSITE-ProRule" id="PRU00175"/>
    </source>
</evidence>
<dbReference type="GO" id="GO:0016020">
    <property type="term" value="C:membrane"/>
    <property type="evidence" value="ECO:0007669"/>
    <property type="project" value="UniProtKB-SubCell"/>
</dbReference>
<reference evidence="18 19" key="1">
    <citation type="submission" date="2020-10" db="EMBL/GenBank/DDBJ databases">
        <title>The Coptis chinensis genome and diversification of protoberbering-type alkaloids.</title>
        <authorList>
            <person name="Wang B."/>
            <person name="Shu S."/>
            <person name="Song C."/>
            <person name="Liu Y."/>
        </authorList>
    </citation>
    <scope>NUCLEOTIDE SEQUENCE [LARGE SCALE GENOMIC DNA]</scope>
    <source>
        <strain evidence="18">HL-2020</strain>
        <tissue evidence="18">Leaf</tissue>
    </source>
</reference>
<feature type="compositionally biased region" description="Polar residues" evidence="15">
    <location>
        <begin position="209"/>
        <end position="225"/>
    </location>
</feature>
<dbReference type="SMART" id="SM00184">
    <property type="entry name" value="RING"/>
    <property type="match status" value="1"/>
</dbReference>
<dbReference type="GO" id="GO:0061630">
    <property type="term" value="F:ubiquitin protein ligase activity"/>
    <property type="evidence" value="ECO:0007669"/>
    <property type="project" value="UniProtKB-EC"/>
</dbReference>
<evidence type="ECO:0000259" key="17">
    <source>
        <dbReference type="PROSITE" id="PS50089"/>
    </source>
</evidence>
<comment type="pathway">
    <text evidence="3">Protein modification; protein ubiquitination.</text>
</comment>
<feature type="region of interest" description="Disordered" evidence="15">
    <location>
        <begin position="355"/>
        <end position="374"/>
    </location>
</feature>
<evidence type="ECO:0000256" key="9">
    <source>
        <dbReference type="ARBA" id="ARBA00022786"/>
    </source>
</evidence>
<dbReference type="InterPro" id="IPR053238">
    <property type="entry name" value="RING-H2_zinc_finger"/>
</dbReference>
<keyword evidence="11 16" id="KW-1133">Transmembrane helix</keyword>
<dbReference type="PROSITE" id="PS50089">
    <property type="entry name" value="ZF_RING_2"/>
    <property type="match status" value="1"/>
</dbReference>
<keyword evidence="9" id="KW-0833">Ubl conjugation pathway</keyword>
<keyword evidence="12 16" id="KW-0472">Membrane</keyword>
<evidence type="ECO:0000256" key="10">
    <source>
        <dbReference type="ARBA" id="ARBA00022833"/>
    </source>
</evidence>
<keyword evidence="10" id="KW-0862">Zinc</keyword>
<evidence type="ECO:0000313" key="18">
    <source>
        <dbReference type="EMBL" id="KAF9610812.1"/>
    </source>
</evidence>
<evidence type="ECO:0000256" key="4">
    <source>
        <dbReference type="ARBA" id="ARBA00012483"/>
    </source>
</evidence>
<evidence type="ECO:0000256" key="2">
    <source>
        <dbReference type="ARBA" id="ARBA00004167"/>
    </source>
</evidence>
<evidence type="ECO:0000256" key="3">
    <source>
        <dbReference type="ARBA" id="ARBA00004906"/>
    </source>
</evidence>
<feature type="compositionally biased region" description="Basic and acidic residues" evidence="15">
    <location>
        <begin position="358"/>
        <end position="371"/>
    </location>
</feature>
<evidence type="ECO:0000256" key="7">
    <source>
        <dbReference type="ARBA" id="ARBA00022723"/>
    </source>
</evidence>
<dbReference type="GO" id="GO:0008270">
    <property type="term" value="F:zinc ion binding"/>
    <property type="evidence" value="ECO:0007669"/>
    <property type="project" value="UniProtKB-KW"/>
</dbReference>
<evidence type="ECO:0000256" key="6">
    <source>
        <dbReference type="ARBA" id="ARBA00022692"/>
    </source>
</evidence>
<comment type="similarity">
    <text evidence="13">Belongs to the RING-type zinc finger family. ATL subfamily.</text>
</comment>
<feature type="transmembrane region" description="Helical" evidence="16">
    <location>
        <begin position="53"/>
        <end position="73"/>
    </location>
</feature>
<comment type="subcellular location">
    <subcellularLocation>
        <location evidence="2">Membrane</location>
        <topology evidence="2">Single-pass membrane protein</topology>
    </subcellularLocation>
</comment>